<evidence type="ECO:0000256" key="1">
    <source>
        <dbReference type="SAM" id="MobiDB-lite"/>
    </source>
</evidence>
<dbReference type="Proteomes" id="UP000308014">
    <property type="component" value="Unassembled WGS sequence"/>
</dbReference>
<feature type="region of interest" description="Disordered" evidence="1">
    <location>
        <begin position="127"/>
        <end position="336"/>
    </location>
</feature>
<feature type="compositionally biased region" description="Pro residues" evidence="1">
    <location>
        <begin position="236"/>
        <end position="252"/>
    </location>
</feature>
<dbReference type="PANTHER" id="PTHR39609">
    <property type="entry name" value="RFEG-RELATED"/>
    <property type="match status" value="1"/>
</dbReference>
<protein>
    <submittedName>
        <fullName evidence="2">Uncharacterized protein</fullName>
    </submittedName>
</protein>
<dbReference type="EMBL" id="QZAJ01000009">
    <property type="protein sequence ID" value="THW23348.1"/>
    <property type="molecule type" value="Genomic_DNA"/>
</dbReference>
<feature type="compositionally biased region" description="Basic and acidic residues" evidence="1">
    <location>
        <begin position="254"/>
        <end position="264"/>
    </location>
</feature>
<proteinExistence type="predicted"/>
<feature type="compositionally biased region" description="Polar residues" evidence="1">
    <location>
        <begin position="300"/>
        <end position="313"/>
    </location>
</feature>
<comment type="caution">
    <text evidence="2">The sequence shown here is derived from an EMBL/GenBank/DDBJ whole genome shotgun (WGS) entry which is preliminary data.</text>
</comment>
<sequence length="336" mass="37396">MAGSILRNWFVPKDGINRQVISADIQKYLGNDATVRPGKDKVNNKEIEGYWIKAYRNLTSVRLFVGLPFNPVLTGIPGNDQRPSNGLDEMGTRTAFRQKRYAVHRAAIQTFIPNMLLGAYEDSHTYRQATNTGPPNGNGAYRASTNSPQLDGAYLPPNGHVPPHVAQRIPIPDMASSPYEDPRSRMYGLPPHSGAPVTTGFGDPSMYASHQPRQAPNGYAPPGEFYNGPPGYAHDVPPPHMRNPPQYPPQYPPGHRDPRDEIRYAQEYQDPRGYANYPPPRMPPQYDQYGRPYAPPTPMPDQSYTRPSPSVDSSYGRERPSAPPGADRGAPRRRIN</sequence>
<evidence type="ECO:0000313" key="3">
    <source>
        <dbReference type="Proteomes" id="UP000308014"/>
    </source>
</evidence>
<gene>
    <name evidence="2" type="ORF">D6D24_00588</name>
</gene>
<name>A0A4S8WEH4_AURPU</name>
<accession>A0A4S8WEH4</accession>
<dbReference type="AlphaFoldDB" id="A0A4S8WEH4"/>
<dbReference type="PANTHER" id="PTHR39609:SF1">
    <property type="entry name" value="RFEG"/>
    <property type="match status" value="1"/>
</dbReference>
<evidence type="ECO:0000313" key="2">
    <source>
        <dbReference type="EMBL" id="THW23348.1"/>
    </source>
</evidence>
<reference evidence="2 3" key="1">
    <citation type="submission" date="2018-10" db="EMBL/GenBank/DDBJ databases">
        <title>Fifty Aureobasidium pullulans genomes reveal a recombining polyextremotolerant generalist.</title>
        <authorList>
            <person name="Gostincar C."/>
            <person name="Turk M."/>
            <person name="Zajc J."/>
            <person name="Gunde-Cimerman N."/>
        </authorList>
    </citation>
    <scope>NUCLEOTIDE SEQUENCE [LARGE SCALE GENOMIC DNA]</scope>
    <source>
        <strain evidence="2 3">EXF-11318</strain>
    </source>
</reference>
<organism evidence="2 3">
    <name type="scientific">Aureobasidium pullulans</name>
    <name type="common">Black yeast</name>
    <name type="synonym">Pullularia pullulans</name>
    <dbReference type="NCBI Taxonomy" id="5580"/>
    <lineage>
        <taxon>Eukaryota</taxon>
        <taxon>Fungi</taxon>
        <taxon>Dikarya</taxon>
        <taxon>Ascomycota</taxon>
        <taxon>Pezizomycotina</taxon>
        <taxon>Dothideomycetes</taxon>
        <taxon>Dothideomycetidae</taxon>
        <taxon>Dothideales</taxon>
        <taxon>Saccotheciaceae</taxon>
        <taxon>Aureobasidium</taxon>
    </lineage>
</organism>